<proteinExistence type="predicted"/>
<gene>
    <name evidence="2" type="ORF">SCAR479_00817</name>
</gene>
<protein>
    <recommendedName>
        <fullName evidence="1">DUF7962 domain-containing protein</fullName>
    </recommendedName>
</protein>
<dbReference type="InterPro" id="IPR036282">
    <property type="entry name" value="Glutathione-S-Trfase_C_sf"/>
</dbReference>
<sequence>MSSPDLPIVLYHYPFSPCQPQPDVMPRPDLSALGIAYRRIPLLSIGRDVYADSRLILSKLDELYPESSVHPSISASTDEGRAIERLLSRAMIDGGIFTAAAGCMPSSLPVMKDPNFVSDRADFVGSPKGAPSPFSKEAIEARRPGALTEIRDAVEMLETTLLADGREWVLRTDSPTLADIEAVWPFHWLTGMPGALPEDVIGPKSFPKVFAWIKRFDKATRAKAKELGKPKEVKGDEAATIITGSGFAEQEENVDEGEVLVKAGGLKNGVIVQVWPIDTGSKHKDSGKLIAVTDKQIVIEIEGEAGSVRLHTPRHGFKVGKADKASIPKQT</sequence>
<dbReference type="CDD" id="cd00299">
    <property type="entry name" value="GST_C_family"/>
    <property type="match status" value="1"/>
</dbReference>
<keyword evidence="3" id="KW-1185">Reference proteome</keyword>
<evidence type="ECO:0000259" key="1">
    <source>
        <dbReference type="Pfam" id="PF25907"/>
    </source>
</evidence>
<feature type="domain" description="DUF7962" evidence="1">
    <location>
        <begin position="100"/>
        <end position="223"/>
    </location>
</feature>
<dbReference type="Pfam" id="PF25907">
    <property type="entry name" value="DUF7962"/>
    <property type="match status" value="1"/>
</dbReference>
<dbReference type="Gene3D" id="3.40.30.110">
    <property type="match status" value="2"/>
</dbReference>
<dbReference type="SUPFAM" id="SSF47616">
    <property type="entry name" value="GST C-terminal domain-like"/>
    <property type="match status" value="1"/>
</dbReference>
<name>A0ABR2Y724_9PEZI</name>
<reference evidence="2 3" key="1">
    <citation type="submission" date="2024-02" db="EMBL/GenBank/DDBJ databases">
        <title>First draft genome assembly of two strains of Seiridium cardinale.</title>
        <authorList>
            <person name="Emiliani G."/>
            <person name="Scali E."/>
        </authorList>
    </citation>
    <scope>NUCLEOTIDE SEQUENCE [LARGE SCALE GENOMIC DNA]</scope>
    <source>
        <strain evidence="2 3">BM-138-000479</strain>
    </source>
</reference>
<comment type="caution">
    <text evidence="2">The sequence shown here is derived from an EMBL/GenBank/DDBJ whole genome shotgun (WGS) entry which is preliminary data.</text>
</comment>
<accession>A0ABR2Y724</accession>
<dbReference type="InterPro" id="IPR058268">
    <property type="entry name" value="DUF7962"/>
</dbReference>
<organism evidence="2 3">
    <name type="scientific">Seiridium cardinale</name>
    <dbReference type="NCBI Taxonomy" id="138064"/>
    <lineage>
        <taxon>Eukaryota</taxon>
        <taxon>Fungi</taxon>
        <taxon>Dikarya</taxon>
        <taxon>Ascomycota</taxon>
        <taxon>Pezizomycotina</taxon>
        <taxon>Sordariomycetes</taxon>
        <taxon>Xylariomycetidae</taxon>
        <taxon>Amphisphaeriales</taxon>
        <taxon>Sporocadaceae</taxon>
        <taxon>Seiridium</taxon>
    </lineage>
</organism>
<dbReference type="Gene3D" id="1.20.1050.10">
    <property type="match status" value="1"/>
</dbReference>
<evidence type="ECO:0000313" key="2">
    <source>
        <dbReference type="EMBL" id="KAK9782474.1"/>
    </source>
</evidence>
<evidence type="ECO:0000313" key="3">
    <source>
        <dbReference type="Proteomes" id="UP001465668"/>
    </source>
</evidence>
<dbReference type="EMBL" id="JARVKM010000002">
    <property type="protein sequence ID" value="KAK9782474.1"/>
    <property type="molecule type" value="Genomic_DNA"/>
</dbReference>
<dbReference type="Proteomes" id="UP001465668">
    <property type="component" value="Unassembled WGS sequence"/>
</dbReference>